<keyword evidence="3" id="KW-1185">Reference proteome</keyword>
<dbReference type="Gene3D" id="3.20.20.140">
    <property type="entry name" value="Metal-dependent hydrolases"/>
    <property type="match status" value="1"/>
</dbReference>
<evidence type="ECO:0000313" key="3">
    <source>
        <dbReference type="Proteomes" id="UP000832034"/>
    </source>
</evidence>
<dbReference type="Proteomes" id="UP000832034">
    <property type="component" value="Chromosome"/>
</dbReference>
<dbReference type="SUPFAM" id="SSF89550">
    <property type="entry name" value="PHP domain-like"/>
    <property type="match status" value="1"/>
</dbReference>
<dbReference type="EMBL" id="CP091512">
    <property type="protein sequence ID" value="UOO92402.1"/>
    <property type="molecule type" value="Genomic_DNA"/>
</dbReference>
<dbReference type="InterPro" id="IPR003141">
    <property type="entry name" value="Pol/His_phosphatase_N"/>
</dbReference>
<protein>
    <submittedName>
        <fullName evidence="2">PHP domain-containing protein</fullName>
    </submittedName>
</protein>
<dbReference type="PANTHER" id="PTHR42924">
    <property type="entry name" value="EXONUCLEASE"/>
    <property type="match status" value="1"/>
</dbReference>
<reference evidence="2" key="2">
    <citation type="journal article" date="2022" name="Res Sq">
        <title>Evolution of multicellular longitudinally dividing oral cavity symbionts (Neisseriaceae).</title>
        <authorList>
            <person name="Nyongesa S."/>
            <person name="Weber P."/>
            <person name="Bernet E."/>
            <person name="Pullido F."/>
            <person name="Nieckarz M."/>
            <person name="Delaby M."/>
            <person name="Nieves C."/>
            <person name="Viehboeck T."/>
            <person name="Krause N."/>
            <person name="Rivera-Millot A."/>
            <person name="Nakamura A."/>
            <person name="Vischer N."/>
            <person name="VanNieuwenhze M."/>
            <person name="Brun Y."/>
            <person name="Cava F."/>
            <person name="Bulgheresi S."/>
            <person name="Veyrier F."/>
        </authorList>
    </citation>
    <scope>NUCLEOTIDE SEQUENCE</scope>
    <source>
        <strain evidence="2">SAG 1488-6</strain>
    </source>
</reference>
<reference evidence="2" key="1">
    <citation type="submission" date="2021-12" db="EMBL/GenBank/DDBJ databases">
        <authorList>
            <person name="Veyrier F.J."/>
        </authorList>
    </citation>
    <scope>NUCLEOTIDE SEQUENCE</scope>
    <source>
        <strain evidence="2">SAG 1488-6</strain>
    </source>
</reference>
<name>A0ABY4EAC7_VITST</name>
<feature type="domain" description="Polymerase/histidinol phosphatase N-terminal" evidence="1">
    <location>
        <begin position="3"/>
        <end position="68"/>
    </location>
</feature>
<proteinExistence type="predicted"/>
<dbReference type="Gene3D" id="1.10.150.650">
    <property type="match status" value="1"/>
</dbReference>
<dbReference type="InterPro" id="IPR016195">
    <property type="entry name" value="Pol/histidinol_Pase-like"/>
</dbReference>
<dbReference type="PANTHER" id="PTHR42924:SF3">
    <property type="entry name" value="POLYMERASE_HISTIDINOL PHOSPHATASE N-TERMINAL DOMAIN-CONTAINING PROTEIN"/>
    <property type="match status" value="1"/>
</dbReference>
<dbReference type="Pfam" id="PF02811">
    <property type="entry name" value="PHP"/>
    <property type="match status" value="1"/>
</dbReference>
<dbReference type="InterPro" id="IPR052018">
    <property type="entry name" value="PHP_domain"/>
</dbReference>
<sequence length="278" mass="29962">MNIDLHCHSNVSDGSLPPVEVVRLAHQNGAKMLALTDHDTLTGLPVARAEAARLGLPFINGVEVSVTWNNKVIHIVGLNMRDDVPEFQAALDTLRSGRISRLQLMAEKLDKKGIAGAYEGALALAGSPDSVGRAHLARFLVQAGHVKNMQQAFKKYLGDGKPAYVKHEWASLQDAVKWIVDAGGVAVIAHPARYDMSATKMREMIGEFKEAGGIGIEVASSSHSLSERLNYALLAERFELYASVGSDYHGVNEGGQLGVPPPLPPICKPIWTLFDQAA</sequence>
<dbReference type="RefSeq" id="WP_019958547.1">
    <property type="nucleotide sequence ID" value="NZ_CP091512.1"/>
</dbReference>
<dbReference type="CDD" id="cd07438">
    <property type="entry name" value="PHP_HisPPase_AMP"/>
    <property type="match status" value="1"/>
</dbReference>
<dbReference type="SMART" id="SM00481">
    <property type="entry name" value="POLIIIAc"/>
    <property type="match status" value="1"/>
</dbReference>
<organism evidence="2 3">
    <name type="scientific">Vitreoscilla stercoraria</name>
    <dbReference type="NCBI Taxonomy" id="61"/>
    <lineage>
        <taxon>Bacteria</taxon>
        <taxon>Pseudomonadati</taxon>
        <taxon>Pseudomonadota</taxon>
        <taxon>Betaproteobacteria</taxon>
        <taxon>Neisseriales</taxon>
        <taxon>Neisseriaceae</taxon>
        <taxon>Vitreoscilla</taxon>
    </lineage>
</organism>
<gene>
    <name evidence="2" type="ORF">LVJ81_12490</name>
</gene>
<dbReference type="InterPro" id="IPR004013">
    <property type="entry name" value="PHP_dom"/>
</dbReference>
<evidence type="ECO:0000313" key="2">
    <source>
        <dbReference type="EMBL" id="UOO92402.1"/>
    </source>
</evidence>
<evidence type="ECO:0000259" key="1">
    <source>
        <dbReference type="SMART" id="SM00481"/>
    </source>
</evidence>
<accession>A0ABY4EAC7</accession>